<dbReference type="GO" id="GO:0000812">
    <property type="term" value="C:Swr1 complex"/>
    <property type="evidence" value="ECO:0007669"/>
    <property type="project" value="UniProtKB-UniRule"/>
</dbReference>
<comment type="similarity">
    <text evidence="3">Belongs to the YAF9 family.</text>
</comment>
<evidence type="ECO:0000256" key="3">
    <source>
        <dbReference type="RuleBase" id="RU367117"/>
    </source>
</evidence>
<dbReference type="STRING" id="101127.A0A1X2G210"/>
<keyword evidence="3" id="KW-0804">Transcription</keyword>
<name>A0A1X2G210_9FUNG</name>
<dbReference type="GO" id="GO:0006355">
    <property type="term" value="P:regulation of DNA-templated transcription"/>
    <property type="evidence" value="ECO:0007669"/>
    <property type="project" value="InterPro"/>
</dbReference>
<keyword evidence="3" id="KW-0175">Coiled coil</keyword>
<comment type="function">
    <text evidence="3">Component of the SWR1 complex which mediates the ATP-dependent exchange of histone H2A for an H2A variant leading to transcriptional regulation of selected genes by chromatin remodeling. Component of the NuA4 histone acetyltransferase complex which is involved in transcriptional activation of selected genes principally by acetylation of nucleosomal histones H4 and H2A. The NuA4 complex is also involved in DNA repair. Yaf9 may also be required for viability in conditions in which the structural integrity of the spindle is compromised.</text>
</comment>
<dbReference type="Proteomes" id="UP000242146">
    <property type="component" value="Unassembled WGS sequence"/>
</dbReference>
<keyword evidence="3" id="KW-0227">DNA damage</keyword>
<dbReference type="InterPro" id="IPR005033">
    <property type="entry name" value="YEATS"/>
</dbReference>
<keyword evidence="3" id="KW-0963">Cytoplasm</keyword>
<gene>
    <name evidence="3" type="primary">YAF9</name>
    <name evidence="6" type="ORF">DM01DRAFT_1341121</name>
</gene>
<protein>
    <recommendedName>
        <fullName evidence="3">Protein AF-9 homolog</fullName>
    </recommendedName>
</protein>
<dbReference type="GO" id="GO:0005737">
    <property type="term" value="C:cytoplasm"/>
    <property type="evidence" value="ECO:0007669"/>
    <property type="project" value="UniProtKB-SubCell"/>
</dbReference>
<dbReference type="AlphaFoldDB" id="A0A1X2G210"/>
<evidence type="ECO:0000256" key="4">
    <source>
        <dbReference type="SAM" id="MobiDB-lite"/>
    </source>
</evidence>
<dbReference type="GO" id="GO:0006281">
    <property type="term" value="P:DNA repair"/>
    <property type="evidence" value="ECO:0007669"/>
    <property type="project" value="UniProtKB-UniRule"/>
</dbReference>
<comment type="subunit">
    <text evidence="3">Component of the SWR1 chromatin-remodeling complex and of the NuA4 histone acetyltransferase complex.</text>
</comment>
<dbReference type="GO" id="GO:0006325">
    <property type="term" value="P:chromatin organization"/>
    <property type="evidence" value="ECO:0007669"/>
    <property type="project" value="UniProtKB-KW"/>
</dbReference>
<evidence type="ECO:0000313" key="7">
    <source>
        <dbReference type="Proteomes" id="UP000242146"/>
    </source>
</evidence>
<comment type="subcellular location">
    <subcellularLocation>
        <location evidence="3">Nucleus</location>
    </subcellularLocation>
    <subcellularLocation>
        <location evidence="3">Cytoplasm</location>
    </subcellularLocation>
</comment>
<proteinExistence type="inferred from homology"/>
<feature type="compositionally biased region" description="Polar residues" evidence="4">
    <location>
        <begin position="164"/>
        <end position="175"/>
    </location>
</feature>
<keyword evidence="1 2" id="KW-0539">Nucleus</keyword>
<evidence type="ECO:0000313" key="6">
    <source>
        <dbReference type="EMBL" id="ORX42110.1"/>
    </source>
</evidence>
<comment type="caution">
    <text evidence="6">The sequence shown here is derived from an EMBL/GenBank/DDBJ whole genome shotgun (WGS) entry which is preliminary data.</text>
</comment>
<keyword evidence="3" id="KW-0156">Chromatin regulator</keyword>
<dbReference type="PROSITE" id="PS51037">
    <property type="entry name" value="YEATS"/>
    <property type="match status" value="1"/>
</dbReference>
<keyword evidence="3" id="KW-0010">Activator</keyword>
<dbReference type="InterPro" id="IPR055129">
    <property type="entry name" value="YEATS_dom"/>
</dbReference>
<feature type="compositionally biased region" description="Low complexity" evidence="4">
    <location>
        <begin position="123"/>
        <end position="136"/>
    </location>
</feature>
<feature type="region of interest" description="Disordered" evidence="4">
    <location>
        <begin position="102"/>
        <end position="182"/>
    </location>
</feature>
<organism evidence="6 7">
    <name type="scientific">Hesseltinella vesiculosa</name>
    <dbReference type="NCBI Taxonomy" id="101127"/>
    <lineage>
        <taxon>Eukaryota</taxon>
        <taxon>Fungi</taxon>
        <taxon>Fungi incertae sedis</taxon>
        <taxon>Mucoromycota</taxon>
        <taxon>Mucoromycotina</taxon>
        <taxon>Mucoromycetes</taxon>
        <taxon>Mucorales</taxon>
        <taxon>Cunninghamellaceae</taxon>
        <taxon>Hesseltinella</taxon>
    </lineage>
</organism>
<accession>A0A1X2G210</accession>
<dbReference type="Pfam" id="PF03366">
    <property type="entry name" value="YEATS"/>
    <property type="match status" value="1"/>
</dbReference>
<feature type="domain" description="YEATS" evidence="5">
    <location>
        <begin position="1"/>
        <end position="99"/>
    </location>
</feature>
<evidence type="ECO:0000256" key="1">
    <source>
        <dbReference type="ARBA" id="ARBA00023242"/>
    </source>
</evidence>
<dbReference type="PANTHER" id="PTHR23195">
    <property type="entry name" value="YEATS DOMAIN"/>
    <property type="match status" value="1"/>
</dbReference>
<dbReference type="Gene3D" id="2.60.40.1970">
    <property type="entry name" value="YEATS domain"/>
    <property type="match status" value="1"/>
</dbReference>
<dbReference type="EMBL" id="MCGT01000077">
    <property type="protein sequence ID" value="ORX42110.1"/>
    <property type="molecule type" value="Genomic_DNA"/>
</dbReference>
<evidence type="ECO:0000259" key="5">
    <source>
        <dbReference type="PROSITE" id="PS51037"/>
    </source>
</evidence>
<keyword evidence="3" id="KW-0234">DNA repair</keyword>
<dbReference type="InterPro" id="IPR038704">
    <property type="entry name" value="YEAST_sf"/>
</dbReference>
<dbReference type="OrthoDB" id="1741717at2759"/>
<reference evidence="6 7" key="1">
    <citation type="submission" date="2016-07" db="EMBL/GenBank/DDBJ databases">
        <title>Pervasive Adenine N6-methylation of Active Genes in Fungi.</title>
        <authorList>
            <consortium name="DOE Joint Genome Institute"/>
            <person name="Mondo S.J."/>
            <person name="Dannebaum R.O."/>
            <person name="Kuo R.C."/>
            <person name="Labutti K."/>
            <person name="Haridas S."/>
            <person name="Kuo A."/>
            <person name="Salamov A."/>
            <person name="Ahrendt S.R."/>
            <person name="Lipzen A."/>
            <person name="Sullivan W."/>
            <person name="Andreopoulos W.B."/>
            <person name="Clum A."/>
            <person name="Lindquist E."/>
            <person name="Daum C."/>
            <person name="Ramamoorthy G.K."/>
            <person name="Gryganskyi A."/>
            <person name="Culley D."/>
            <person name="Magnuson J.K."/>
            <person name="James T.Y."/>
            <person name="O'Malley M.A."/>
            <person name="Stajich J.E."/>
            <person name="Spatafora J.W."/>
            <person name="Visel A."/>
            <person name="Grigoriev I.V."/>
        </authorList>
    </citation>
    <scope>NUCLEOTIDE SEQUENCE [LARGE SCALE GENOMIC DNA]</scope>
    <source>
        <strain evidence="6 7">NRRL 3301</strain>
    </source>
</reference>
<comment type="domain">
    <text evidence="3">The coiled-coil domain is required for assembly into the NuA4 complex.</text>
</comment>
<sequence length="300" mass="34028">MNNGKEQKGKLSQLLDHVEYILHPTFVNPRRAVHNEPYTIQEKGWGEFDMRIALYFVDNVVPPEVIVFDLNFRSSNFSVIHKRVFPDPPPRFVSLLYQPVSTTSTSNNKRPSPKLPHQQTAGPSSSTSPQSPLSQLDIPTDASSRDDKPNIGTTKRTRFGRHPPSQQAHLDTTKSPAKRRELKDGTFIDDIYSETDLSAIHPIHRTKLEPATKRAWGIPLDVDIVELARRLSAMNDDQVDEFQTIVRNALTKDMTVEDLEDEIVVDLYSLGPELLNTLWQFTNRLMDPSLASTDPDAMEF</sequence>
<keyword evidence="7" id="KW-1185">Reference proteome</keyword>
<evidence type="ECO:0000256" key="2">
    <source>
        <dbReference type="PROSITE-ProRule" id="PRU00376"/>
    </source>
</evidence>
<keyword evidence="3" id="KW-0805">Transcription regulation</keyword>